<feature type="region of interest" description="Disordered" evidence="3">
    <location>
        <begin position="589"/>
        <end position="614"/>
    </location>
</feature>
<dbReference type="PROSITE" id="PS00463">
    <property type="entry name" value="ZN2_CY6_FUNGAL_1"/>
    <property type="match status" value="1"/>
</dbReference>
<dbReference type="GO" id="GO:0000981">
    <property type="term" value="F:DNA-binding transcription factor activity, RNA polymerase II-specific"/>
    <property type="evidence" value="ECO:0007669"/>
    <property type="project" value="InterPro"/>
</dbReference>
<dbReference type="InterPro" id="IPR007219">
    <property type="entry name" value="XnlR_reg_dom"/>
</dbReference>
<keyword evidence="2" id="KW-0539">Nucleus</keyword>
<evidence type="ECO:0000256" key="3">
    <source>
        <dbReference type="SAM" id="MobiDB-lite"/>
    </source>
</evidence>
<dbReference type="PANTHER" id="PTHR47655">
    <property type="entry name" value="QUINIC ACID UTILIZATION ACTIVATOR"/>
    <property type="match status" value="1"/>
</dbReference>
<dbReference type="Gene3D" id="4.10.240.10">
    <property type="entry name" value="Zn(2)-C6 fungal-type DNA-binding domain"/>
    <property type="match status" value="1"/>
</dbReference>
<feature type="compositionally biased region" description="Polar residues" evidence="3">
    <location>
        <begin position="745"/>
        <end position="757"/>
    </location>
</feature>
<dbReference type="GO" id="GO:0003677">
    <property type="term" value="F:DNA binding"/>
    <property type="evidence" value="ECO:0007669"/>
    <property type="project" value="InterPro"/>
</dbReference>
<gene>
    <name evidence="5" type="ORF">BS50DRAFT_373469</name>
</gene>
<dbReference type="EMBL" id="KZ678135">
    <property type="protein sequence ID" value="PSN66785.1"/>
    <property type="molecule type" value="Genomic_DNA"/>
</dbReference>
<evidence type="ECO:0000256" key="2">
    <source>
        <dbReference type="ARBA" id="ARBA00023242"/>
    </source>
</evidence>
<reference evidence="5 6" key="1">
    <citation type="journal article" date="2018" name="Front. Microbiol.">
        <title>Genome-Wide Analysis of Corynespora cassiicola Leaf Fall Disease Putative Effectors.</title>
        <authorList>
            <person name="Lopez D."/>
            <person name="Ribeiro S."/>
            <person name="Label P."/>
            <person name="Fumanal B."/>
            <person name="Venisse J.S."/>
            <person name="Kohler A."/>
            <person name="de Oliveira R.R."/>
            <person name="Labutti K."/>
            <person name="Lipzen A."/>
            <person name="Lail K."/>
            <person name="Bauer D."/>
            <person name="Ohm R.A."/>
            <person name="Barry K.W."/>
            <person name="Spatafora J."/>
            <person name="Grigoriev I.V."/>
            <person name="Martin F.M."/>
            <person name="Pujade-Renaud V."/>
        </authorList>
    </citation>
    <scope>NUCLEOTIDE SEQUENCE [LARGE SCALE GENOMIC DNA]</scope>
    <source>
        <strain evidence="5 6">Philippines</strain>
    </source>
</reference>
<dbReference type="InterPro" id="IPR001138">
    <property type="entry name" value="Zn2Cys6_DnaBD"/>
</dbReference>
<dbReference type="GO" id="GO:0006351">
    <property type="term" value="P:DNA-templated transcription"/>
    <property type="evidence" value="ECO:0007669"/>
    <property type="project" value="InterPro"/>
</dbReference>
<keyword evidence="6" id="KW-1185">Reference proteome</keyword>
<dbReference type="Pfam" id="PF00172">
    <property type="entry name" value="Zn_clus"/>
    <property type="match status" value="1"/>
</dbReference>
<dbReference type="InterPro" id="IPR036864">
    <property type="entry name" value="Zn2-C6_fun-type_DNA-bd_sf"/>
</dbReference>
<sequence length="764" mass="84870">MPSQGQSKRRAGTNGNQDEDRPSGKRSRVSRACDQCRTAREKCDGVQPTCFTCSSSKRSCTYTSPAKKRGIQPGYIRTLELALTWLFQQNPEIEASLNRKLSREGPSSMLLSRDSKESNKLHRAWRKTKFCKDVDRVLSGGQIGDGADDSRSPDSEDDSDGEELPTALSIHDAQSEIQLQQEVPFDIDAHQRDISSLPSRAIRTSQDFSETSRPLDPLTRAPFQQEPTPPRCLPPNSWRLFDIYFAYTQSWLPICEKNDVLKLSYSYPESGLVLSASTPDSGSHAELWSIFALASVQESTLEANPDRLSTDPEQMYDVARALIPSELGSFTIGHVRALLNLAAVNLGQSAPEASWLLIGLASRIFSAIEQSHQPADPRRKHVLSACFVLDSLVSMQLGRRPHFQRSDIARAGKIEPDGLEEWQPWHWCFGAQLSHQARTPALALSIFNTLVEIVDFLGQSVLPGSTFHSQDMQNSMEVWRTSLPQQFDFIRNERSTTPPTPQAYLLQLVHCCAAMTVSASRLWAQRTLKVFEQLHSQMGIASMPPVLHSIFDIMRKSKAFSALDQRFQMRFHSIQADFHRAWMFSSNKSPMDAPGPSSVHSRPSLGAAQMPTPESMQIPLNSPFMAINNQSVNNGRPRTGSTLLEDLLPDMNASTANNQNPMNIQNFNFTPFDGGLNPPSLDHSNSAASRDIESFFDELASLDGAEKSANRPQFMQNLGFAPDANMADFLAAEFSQLIPMNSSTFIPQNSSDAQIDHSSLYDAG</sequence>
<feature type="compositionally biased region" description="Polar residues" evidence="3">
    <location>
        <begin position="196"/>
        <end position="212"/>
    </location>
</feature>
<dbReference type="GO" id="GO:0045944">
    <property type="term" value="P:positive regulation of transcription by RNA polymerase II"/>
    <property type="evidence" value="ECO:0007669"/>
    <property type="project" value="TreeGrafter"/>
</dbReference>
<protein>
    <recommendedName>
        <fullName evidence="4">Zn(2)-C6 fungal-type domain-containing protein</fullName>
    </recommendedName>
</protein>
<feature type="region of interest" description="Disordered" evidence="3">
    <location>
        <begin position="196"/>
        <end position="231"/>
    </location>
</feature>
<dbReference type="CDD" id="cd12148">
    <property type="entry name" value="fungal_TF_MHR"/>
    <property type="match status" value="1"/>
</dbReference>
<proteinExistence type="predicted"/>
<dbReference type="PANTHER" id="PTHR47655:SF2">
    <property type="entry name" value="QUINIC ACID UTILIZATION ACTIVATOR"/>
    <property type="match status" value="1"/>
</dbReference>
<name>A0A2T2NMZ1_CORCC</name>
<evidence type="ECO:0000259" key="4">
    <source>
        <dbReference type="PROSITE" id="PS50048"/>
    </source>
</evidence>
<dbReference type="PROSITE" id="PS50048">
    <property type="entry name" value="ZN2_CY6_FUNGAL_2"/>
    <property type="match status" value="1"/>
</dbReference>
<dbReference type="InterPro" id="IPR052783">
    <property type="entry name" value="Metabolic/Drug-Res_Regulator"/>
</dbReference>
<dbReference type="STRING" id="1448308.A0A2T2NMZ1"/>
<evidence type="ECO:0000256" key="1">
    <source>
        <dbReference type="ARBA" id="ARBA00022723"/>
    </source>
</evidence>
<evidence type="ECO:0000313" key="5">
    <source>
        <dbReference type="EMBL" id="PSN66785.1"/>
    </source>
</evidence>
<dbReference type="Proteomes" id="UP000240883">
    <property type="component" value="Unassembled WGS sequence"/>
</dbReference>
<feature type="domain" description="Zn(2)-C6 fungal-type" evidence="4">
    <location>
        <begin position="32"/>
        <end position="62"/>
    </location>
</feature>
<feature type="region of interest" description="Disordered" evidence="3">
    <location>
        <begin position="745"/>
        <end position="764"/>
    </location>
</feature>
<accession>A0A2T2NMZ1</accession>
<feature type="region of interest" description="Disordered" evidence="3">
    <location>
        <begin position="98"/>
        <end position="118"/>
    </location>
</feature>
<feature type="region of interest" description="Disordered" evidence="3">
    <location>
        <begin position="1"/>
        <end position="31"/>
    </location>
</feature>
<dbReference type="SUPFAM" id="SSF57701">
    <property type="entry name" value="Zn2/Cys6 DNA-binding domain"/>
    <property type="match status" value="1"/>
</dbReference>
<keyword evidence="1" id="KW-0479">Metal-binding</keyword>
<dbReference type="Pfam" id="PF04082">
    <property type="entry name" value="Fungal_trans"/>
    <property type="match status" value="1"/>
</dbReference>
<evidence type="ECO:0000313" key="6">
    <source>
        <dbReference type="Proteomes" id="UP000240883"/>
    </source>
</evidence>
<organism evidence="5 6">
    <name type="scientific">Corynespora cassiicola Philippines</name>
    <dbReference type="NCBI Taxonomy" id="1448308"/>
    <lineage>
        <taxon>Eukaryota</taxon>
        <taxon>Fungi</taxon>
        <taxon>Dikarya</taxon>
        <taxon>Ascomycota</taxon>
        <taxon>Pezizomycotina</taxon>
        <taxon>Dothideomycetes</taxon>
        <taxon>Pleosporomycetidae</taxon>
        <taxon>Pleosporales</taxon>
        <taxon>Corynesporascaceae</taxon>
        <taxon>Corynespora</taxon>
    </lineage>
</organism>
<dbReference type="CDD" id="cd00067">
    <property type="entry name" value="GAL4"/>
    <property type="match status" value="1"/>
</dbReference>
<dbReference type="GO" id="GO:0008270">
    <property type="term" value="F:zinc ion binding"/>
    <property type="evidence" value="ECO:0007669"/>
    <property type="project" value="InterPro"/>
</dbReference>
<dbReference type="OrthoDB" id="3364175at2759"/>
<feature type="region of interest" description="Disordered" evidence="3">
    <location>
        <begin position="140"/>
        <end position="165"/>
    </location>
</feature>
<dbReference type="AlphaFoldDB" id="A0A2T2NMZ1"/>
<dbReference type="SMART" id="SM00066">
    <property type="entry name" value="GAL4"/>
    <property type="match status" value="1"/>
</dbReference>